<dbReference type="AlphaFoldDB" id="A0A172TX04"/>
<organism evidence="1 2">
    <name type="scientific">Flavisolibacter tropicus</name>
    <dbReference type="NCBI Taxonomy" id="1492898"/>
    <lineage>
        <taxon>Bacteria</taxon>
        <taxon>Pseudomonadati</taxon>
        <taxon>Bacteroidota</taxon>
        <taxon>Chitinophagia</taxon>
        <taxon>Chitinophagales</taxon>
        <taxon>Chitinophagaceae</taxon>
        <taxon>Flavisolibacter</taxon>
    </lineage>
</organism>
<sequence>MPKYKGLFKASEGSIGDVTFAKGKDGYQMREKNEVSAEAIATAPSYQRTRENMAEFSHAGKSGRLLRHALRPLLQNAKDRLVTSRLTQTMRAVIKSDTVNVRGERRVMDGNMNLLNGFDFNVNADLALNLAVAYTSTISRATGTMTFDVPSRVPTDAVKVPLGTTHYQIVCGGVAADFNEETCTTDIKQSAYLPWTTATAPSLSLSVSVPPASTLPLFLVAGLLFYQEVNGVYYALKSATHNALSIVEIDS</sequence>
<accession>A0A172TX04</accession>
<reference evidence="2" key="1">
    <citation type="submission" date="2015-01" db="EMBL/GenBank/DDBJ databases">
        <title>Flavisolibacter sp./LCS9/ whole genome sequencing.</title>
        <authorList>
            <person name="Kim M.K."/>
            <person name="Srinivasan S."/>
            <person name="Lee J.-J."/>
        </authorList>
    </citation>
    <scope>NUCLEOTIDE SEQUENCE [LARGE SCALE GENOMIC DNA]</scope>
    <source>
        <strain evidence="2">LCS9</strain>
    </source>
</reference>
<evidence type="ECO:0000313" key="1">
    <source>
        <dbReference type="EMBL" id="ANE51512.1"/>
    </source>
</evidence>
<dbReference type="EMBL" id="CP011390">
    <property type="protein sequence ID" value="ANE51512.1"/>
    <property type="molecule type" value="Genomic_DNA"/>
</dbReference>
<evidence type="ECO:0000313" key="2">
    <source>
        <dbReference type="Proteomes" id="UP000077177"/>
    </source>
</evidence>
<proteinExistence type="predicted"/>
<keyword evidence="2" id="KW-1185">Reference proteome</keyword>
<reference evidence="1 2" key="2">
    <citation type="journal article" date="2016" name="Int. J. Syst. Evol. Microbiol.">
        <title>Flavisolibacter tropicus sp. nov., isolated from tropical soil.</title>
        <authorList>
            <person name="Lee J.J."/>
            <person name="Kang M.S."/>
            <person name="Kim G.S."/>
            <person name="Lee C.S."/>
            <person name="Lim S."/>
            <person name="Lee J."/>
            <person name="Roh S.H."/>
            <person name="Kang H."/>
            <person name="Ha J.M."/>
            <person name="Bae S."/>
            <person name="Jung H.Y."/>
            <person name="Kim M.K."/>
        </authorList>
    </citation>
    <scope>NUCLEOTIDE SEQUENCE [LARGE SCALE GENOMIC DNA]</scope>
    <source>
        <strain evidence="1 2">LCS9</strain>
    </source>
</reference>
<dbReference type="STRING" id="1492898.SY85_14370"/>
<gene>
    <name evidence="1" type="ORF">SY85_14370</name>
</gene>
<protein>
    <submittedName>
        <fullName evidence="1">Uncharacterized protein</fullName>
    </submittedName>
</protein>
<dbReference type="KEGG" id="fla:SY85_14370"/>
<name>A0A172TX04_9BACT</name>
<dbReference type="Proteomes" id="UP000077177">
    <property type="component" value="Chromosome"/>
</dbReference>